<evidence type="ECO:0000313" key="10">
    <source>
        <dbReference type="Proteomes" id="UP001224775"/>
    </source>
</evidence>
<dbReference type="PROSITE" id="PS51670">
    <property type="entry name" value="SHKT"/>
    <property type="match status" value="1"/>
</dbReference>
<evidence type="ECO:0000256" key="4">
    <source>
        <dbReference type="PROSITE-ProRule" id="PRU00354"/>
    </source>
</evidence>
<evidence type="ECO:0000256" key="2">
    <source>
        <dbReference type="ARBA" id="ARBA00022679"/>
    </source>
</evidence>
<evidence type="ECO:0000259" key="8">
    <source>
        <dbReference type="PROSITE" id="PS51670"/>
    </source>
</evidence>
<dbReference type="Pfam" id="PF01564">
    <property type="entry name" value="Spermine_synth"/>
    <property type="match status" value="1"/>
</dbReference>
<dbReference type="Gene3D" id="3.40.50.150">
    <property type="entry name" value="Vaccinia Virus protein VP39"/>
    <property type="match status" value="1"/>
</dbReference>
<reference evidence="9" key="1">
    <citation type="submission" date="2023-06" db="EMBL/GenBank/DDBJ databases">
        <title>Survivors Of The Sea: Transcriptome response of Skeletonema marinoi to long-term dormancy.</title>
        <authorList>
            <person name="Pinder M.I.M."/>
            <person name="Kourtchenko O."/>
            <person name="Robertson E.K."/>
            <person name="Larsson T."/>
            <person name="Maumus F."/>
            <person name="Osuna-Cruz C.M."/>
            <person name="Vancaester E."/>
            <person name="Stenow R."/>
            <person name="Vandepoele K."/>
            <person name="Ploug H."/>
            <person name="Bruchert V."/>
            <person name="Godhe A."/>
            <person name="Topel M."/>
        </authorList>
    </citation>
    <scope>NUCLEOTIDE SEQUENCE</scope>
    <source>
        <strain evidence="9">R05AC</strain>
    </source>
</reference>
<evidence type="ECO:0000256" key="6">
    <source>
        <dbReference type="SAM" id="Phobius"/>
    </source>
</evidence>
<dbReference type="PROSITE" id="PS51006">
    <property type="entry name" value="PABS_2"/>
    <property type="match status" value="1"/>
</dbReference>
<evidence type="ECO:0000256" key="1">
    <source>
        <dbReference type="ARBA" id="ARBA00007867"/>
    </source>
</evidence>
<name>A0AAD9D3C9_9STRA</name>
<evidence type="ECO:0000256" key="3">
    <source>
        <dbReference type="ARBA" id="ARBA00023115"/>
    </source>
</evidence>
<keyword evidence="6" id="KW-0472">Membrane</keyword>
<sequence>MSSNNQSSSANDTAASSHKVLTNSCRRPSTKTGNSNSDTLRKNDKATKDYRAQRAVLSVVLAAFVMASGLMSGHYNIDKNYLFVSHSQGNLKIVQNQIMKVASYSNRVITDLFGVVSFPSAYAAESTTQSDSSSEGKGDVKPNQSYCLETNPDGSCRAMSNIIHIINHLGQVEIKMISCDTDYDEDNDHTTTVAVEHSQYQRVFFEENLVMEDKCLWLDHTMQQCSTFRPHYHEPFVHLSAAYTDVKRVVFVGGGDSMLLHEVLKYPSLEMVLGLELDQVVTRNSFEHFKTQPHFDDVRVQWWFGDGAKSLTLLPREYFGTFDLVLLDLSETVMSKTVTKGLDVFGAMKLLLSPTGIMVKNDFGYFDRLSRVFDTCIQLDIQDVFYICDYELVLCGTDQVDFLNPRFDHLKGVEGSTLNVDTLIYKPQEEGRDDHWGPLTDYSKYWAKEVDDESIAYAGVLMIVEAENVSNMESISELEGPLKQLGYTFITTSSQPSEKSGGMKHVIVLKEGYLLMESWPDANYCKIDIHLWGRFEKQESIRSKVLDMLGSKEGDWQSYRIVTGGVRVCDEVREGSNSSKSVVLDASSDDEAVLGPIIEAGLDEIIPTIVGAANGKDAVVICGPKGTSCRAKTNLEKKGYDSLTTFYSCPEEEDEMDKGLAMQKWREQLSSGGEFFPEEFVLCGQKAGVALGQISRMSSYPQVVVVDALAPSEHVSTIHDHFVRIWIANIDEPFVFFVPIFDAADEQRTSFIKSIHNELVKQPEFYSEIYAGDGDKTMSFGLIHAGTSASFLRLRESLSKLDLNDHVKFSDLRRVSIRGAARHQPDFNPVTFKQDDYDQQTGLEQFYGQRAIGLQTVFQLALKDAEESLTALSISFAAKAATKSMSSGDVEESFHEIGEGALYVALMPNAQVVVTWDGAGSVNVNIFTYDETVNHMSLFVSKFIALGSMNLVLKDEFPRGYGKVINKSDRVNRGESPSCYDHYKLCKDLAEDGRCEDDAKDVMILDCPFSCGLCEKGGSQMLDYQIVAKHVRNNEKIDNNMGDLSASAALIFSLTEFRKDEDNDTVSSVVFTSREGWRMEGCVSTTAGPHGMLTKTVSKQ</sequence>
<dbReference type="EMBL" id="JATAAI010000068">
    <property type="protein sequence ID" value="KAK1732386.1"/>
    <property type="molecule type" value="Genomic_DNA"/>
</dbReference>
<protein>
    <submittedName>
        <fullName evidence="9">Spermidine/spermine synthase family protein</fullName>
        <ecNumber evidence="9">2.5.1.-</ecNumber>
    </submittedName>
</protein>
<feature type="active site" description="Proton acceptor" evidence="4">
    <location>
        <position position="328"/>
    </location>
</feature>
<evidence type="ECO:0000259" key="7">
    <source>
        <dbReference type="PROSITE" id="PS51006"/>
    </source>
</evidence>
<accession>A0AAD9D3C9</accession>
<dbReference type="InterPro" id="IPR030374">
    <property type="entry name" value="PABS"/>
</dbReference>
<dbReference type="SUPFAM" id="SSF53335">
    <property type="entry name" value="S-adenosyl-L-methionine-dependent methyltransferases"/>
    <property type="match status" value="1"/>
</dbReference>
<dbReference type="AlphaFoldDB" id="A0AAD9D3C9"/>
<comment type="similarity">
    <text evidence="1">Belongs to the spermidine/spermine synthase family.</text>
</comment>
<proteinExistence type="inferred from homology"/>
<feature type="domain" description="PABS" evidence="7">
    <location>
        <begin position="168"/>
        <end position="342"/>
    </location>
</feature>
<dbReference type="Proteomes" id="UP001224775">
    <property type="component" value="Unassembled WGS sequence"/>
</dbReference>
<keyword evidence="3 4" id="KW-0620">Polyamine biosynthesis</keyword>
<dbReference type="InterPro" id="IPR003582">
    <property type="entry name" value="ShKT_dom"/>
</dbReference>
<dbReference type="SMART" id="SM00254">
    <property type="entry name" value="ShKT"/>
    <property type="match status" value="1"/>
</dbReference>
<feature type="region of interest" description="Disordered" evidence="5">
    <location>
        <begin position="1"/>
        <end position="46"/>
    </location>
</feature>
<feature type="compositionally biased region" description="Polar residues" evidence="5">
    <location>
        <begin position="1"/>
        <end position="38"/>
    </location>
</feature>
<dbReference type="PANTHER" id="PTHR43317">
    <property type="entry name" value="THERMOSPERMINE SYNTHASE ACAULIS5"/>
    <property type="match status" value="1"/>
</dbReference>
<dbReference type="Pfam" id="PF01549">
    <property type="entry name" value="ShK"/>
    <property type="match status" value="1"/>
</dbReference>
<dbReference type="PANTHER" id="PTHR43317:SF1">
    <property type="entry name" value="THERMOSPERMINE SYNTHASE ACAULIS5"/>
    <property type="match status" value="1"/>
</dbReference>
<dbReference type="EC" id="2.5.1.-" evidence="9"/>
<dbReference type="GO" id="GO:0010487">
    <property type="term" value="F:thermospermine synthase activity"/>
    <property type="evidence" value="ECO:0007669"/>
    <property type="project" value="TreeGrafter"/>
</dbReference>
<gene>
    <name evidence="9" type="ORF">QTG54_016921</name>
</gene>
<keyword evidence="2 4" id="KW-0808">Transferase</keyword>
<keyword evidence="10" id="KW-1185">Reference proteome</keyword>
<dbReference type="GO" id="GO:0006596">
    <property type="term" value="P:polyamine biosynthetic process"/>
    <property type="evidence" value="ECO:0007669"/>
    <property type="project" value="UniProtKB-UniRule"/>
</dbReference>
<feature type="transmembrane region" description="Helical" evidence="6">
    <location>
        <begin position="55"/>
        <end position="75"/>
    </location>
</feature>
<comment type="caution">
    <text evidence="9">The sequence shown here is derived from an EMBL/GenBank/DDBJ whole genome shotgun (WGS) entry which is preliminary data.</text>
</comment>
<keyword evidence="6" id="KW-0812">Transmembrane</keyword>
<evidence type="ECO:0000313" key="9">
    <source>
        <dbReference type="EMBL" id="KAK1732386.1"/>
    </source>
</evidence>
<organism evidence="9 10">
    <name type="scientific">Skeletonema marinoi</name>
    <dbReference type="NCBI Taxonomy" id="267567"/>
    <lineage>
        <taxon>Eukaryota</taxon>
        <taxon>Sar</taxon>
        <taxon>Stramenopiles</taxon>
        <taxon>Ochrophyta</taxon>
        <taxon>Bacillariophyta</taxon>
        <taxon>Coscinodiscophyceae</taxon>
        <taxon>Thalassiosirophycidae</taxon>
        <taxon>Thalassiosirales</taxon>
        <taxon>Skeletonemataceae</taxon>
        <taxon>Skeletonema</taxon>
        <taxon>Skeletonema marinoi-dohrnii complex</taxon>
    </lineage>
</organism>
<keyword evidence="6" id="KW-1133">Transmembrane helix</keyword>
<feature type="domain" description="ShKT" evidence="8">
    <location>
        <begin position="979"/>
        <end position="1014"/>
    </location>
</feature>
<evidence type="ECO:0000256" key="5">
    <source>
        <dbReference type="SAM" id="MobiDB-lite"/>
    </source>
</evidence>
<dbReference type="InterPro" id="IPR029063">
    <property type="entry name" value="SAM-dependent_MTases_sf"/>
</dbReference>